<dbReference type="STRING" id="717774.Marme_0171"/>
<dbReference type="EMBL" id="CP002583">
    <property type="protein sequence ID" value="ADZ89475.1"/>
    <property type="molecule type" value="Genomic_DNA"/>
</dbReference>
<dbReference type="RefSeq" id="WP_013659382.1">
    <property type="nucleotide sequence ID" value="NC_015276.1"/>
</dbReference>
<dbReference type="PATRIC" id="fig|717774.3.peg.175"/>
<evidence type="ECO:0000313" key="1">
    <source>
        <dbReference type="EMBL" id="ADZ89475.1"/>
    </source>
</evidence>
<name>F2JW87_MARM1</name>
<dbReference type="KEGG" id="mme:Marme_0171"/>
<keyword evidence="2" id="KW-1185">Reference proteome</keyword>
<protein>
    <submittedName>
        <fullName evidence="1">Uncharacterized protein</fullName>
    </submittedName>
</protein>
<gene>
    <name evidence="1" type="ordered locus">Marme_0171</name>
</gene>
<dbReference type="Proteomes" id="UP000001062">
    <property type="component" value="Chromosome"/>
</dbReference>
<dbReference type="AlphaFoldDB" id="F2JW87"/>
<dbReference type="HOGENOM" id="CLU_1617048_0_0_6"/>
<accession>F2JW87</accession>
<reference evidence="1 2" key="1">
    <citation type="journal article" date="2012" name="Stand. Genomic Sci.">
        <title>Complete genome sequence of the melanogenic marine bacterium Marinomonas mediterranea type strain (MMB-1(T)).</title>
        <authorList>
            <person name="Lucas-Elio P."/>
            <person name="Goodwin L."/>
            <person name="Woyke T."/>
            <person name="Pitluck S."/>
            <person name="Nolan M."/>
            <person name="Kyrpides N.C."/>
            <person name="Detter J.C."/>
            <person name="Copeland A."/>
            <person name="Teshima H."/>
            <person name="Bruce D."/>
            <person name="Detter C."/>
            <person name="Tapia R."/>
            <person name="Han S."/>
            <person name="Land M.L."/>
            <person name="Ivanova N."/>
            <person name="Mikhailova N."/>
            <person name="Johnston A.W."/>
            <person name="Sanchez-Amat A."/>
        </authorList>
    </citation>
    <scope>NUCLEOTIDE SEQUENCE [LARGE SCALE GENOMIC DNA]</scope>
    <source>
        <strain evidence="2">ATCC 700492 / JCM 21426 / NBRC 103028 / MMB-1</strain>
    </source>
</reference>
<evidence type="ECO:0000313" key="2">
    <source>
        <dbReference type="Proteomes" id="UP000001062"/>
    </source>
</evidence>
<dbReference type="OrthoDB" id="6106610at2"/>
<proteinExistence type="predicted"/>
<sequence length="164" mass="17846">MPKSPNTNSLLKYANAVLFVWVFVLIAPLVTPRAPVVQDNYLLVRVCSLLSGVQYVKLPLVTPSPRASVEGLGLVDQGLEDQNLENSLSAANVIDKTLSSSDLDKIHANCKCGLNVDHLLVLSTEVPFNDTIASYILLGYDDVSDAHQPFRPHLFSRAPPAHIS</sequence>
<organism evidence="1 2">
    <name type="scientific">Marinomonas mediterranea (strain ATCC 700492 / JCM 21426 / NBRC 103028 / MMB-1)</name>
    <dbReference type="NCBI Taxonomy" id="717774"/>
    <lineage>
        <taxon>Bacteria</taxon>
        <taxon>Pseudomonadati</taxon>
        <taxon>Pseudomonadota</taxon>
        <taxon>Gammaproteobacteria</taxon>
        <taxon>Oceanospirillales</taxon>
        <taxon>Oceanospirillaceae</taxon>
        <taxon>Marinomonas</taxon>
    </lineage>
</organism>